<keyword evidence="5 6" id="KW-0472">Membrane</keyword>
<dbReference type="InterPro" id="IPR004477">
    <property type="entry name" value="ComEC_N"/>
</dbReference>
<feature type="transmembrane region" description="Helical" evidence="6">
    <location>
        <begin position="324"/>
        <end position="343"/>
    </location>
</feature>
<name>A0A5J6SVQ0_9BACI</name>
<dbReference type="PANTHER" id="PTHR30619:SF7">
    <property type="entry name" value="BETA-LACTAMASE DOMAIN PROTEIN"/>
    <property type="match status" value="1"/>
</dbReference>
<dbReference type="Gene3D" id="3.60.15.10">
    <property type="entry name" value="Ribonuclease Z/Hydroxyacylglutathione hydrolase-like"/>
    <property type="match status" value="1"/>
</dbReference>
<dbReference type="AlphaFoldDB" id="A0A5J6SVQ0"/>
<feature type="transmembrane region" description="Helical" evidence="6">
    <location>
        <begin position="417"/>
        <end position="435"/>
    </location>
</feature>
<dbReference type="PANTHER" id="PTHR30619">
    <property type="entry name" value="DNA INTERNALIZATION/COMPETENCE PROTEIN COMEC/REC2"/>
    <property type="match status" value="1"/>
</dbReference>
<evidence type="ECO:0000256" key="1">
    <source>
        <dbReference type="ARBA" id="ARBA00004651"/>
    </source>
</evidence>
<dbReference type="EMBL" id="CP031223">
    <property type="protein sequence ID" value="QFG01185.1"/>
    <property type="molecule type" value="Genomic_DNA"/>
</dbReference>
<comment type="subcellular location">
    <subcellularLocation>
        <location evidence="1">Cell membrane</location>
        <topology evidence="1">Multi-pass membrane protein</topology>
    </subcellularLocation>
</comment>
<dbReference type="GO" id="GO:0030420">
    <property type="term" value="P:establishment of competence for transformation"/>
    <property type="evidence" value="ECO:0007669"/>
    <property type="project" value="InterPro"/>
</dbReference>
<evidence type="ECO:0000313" key="9">
    <source>
        <dbReference type="Proteomes" id="UP000325517"/>
    </source>
</evidence>
<reference evidence="8 9" key="1">
    <citation type="submission" date="2018-07" db="EMBL/GenBank/DDBJ databases">
        <title>Complete genome sequence of Psychrobacillus sp. PB01, isolated from iceberg, and comparative genome analysis of Psychrobacillus strains.</title>
        <authorList>
            <person name="Lee P.C."/>
        </authorList>
    </citation>
    <scope>NUCLEOTIDE SEQUENCE [LARGE SCALE GENOMIC DNA]</scope>
    <source>
        <strain evidence="8 9">PB01</strain>
    </source>
</reference>
<dbReference type="Pfam" id="PF00753">
    <property type="entry name" value="Lactamase_B"/>
    <property type="match status" value="1"/>
</dbReference>
<dbReference type="InterPro" id="IPR036866">
    <property type="entry name" value="RibonucZ/Hydroxyglut_hydro"/>
</dbReference>
<keyword evidence="2" id="KW-1003">Cell membrane</keyword>
<dbReference type="InterPro" id="IPR052159">
    <property type="entry name" value="Competence_DNA_uptake"/>
</dbReference>
<dbReference type="InterPro" id="IPR001279">
    <property type="entry name" value="Metallo-B-lactamas"/>
</dbReference>
<evidence type="ECO:0000256" key="3">
    <source>
        <dbReference type="ARBA" id="ARBA00022692"/>
    </source>
</evidence>
<proteinExistence type="predicted"/>
<evidence type="ECO:0000256" key="5">
    <source>
        <dbReference type="ARBA" id="ARBA00023136"/>
    </source>
</evidence>
<feature type="transmembrane region" description="Helical" evidence="6">
    <location>
        <begin position="16"/>
        <end position="33"/>
    </location>
</feature>
<dbReference type="OrthoDB" id="9761531at2"/>
<dbReference type="Proteomes" id="UP000325517">
    <property type="component" value="Chromosome"/>
</dbReference>
<evidence type="ECO:0000256" key="2">
    <source>
        <dbReference type="ARBA" id="ARBA00022475"/>
    </source>
</evidence>
<keyword evidence="4 6" id="KW-1133">Transmembrane helix</keyword>
<dbReference type="NCBIfam" id="TIGR00361">
    <property type="entry name" value="ComEC_Rec2"/>
    <property type="match status" value="1"/>
</dbReference>
<feature type="transmembrane region" description="Helical" evidence="6">
    <location>
        <begin position="442"/>
        <end position="461"/>
    </location>
</feature>
<dbReference type="GO" id="GO:0005886">
    <property type="term" value="C:plasma membrane"/>
    <property type="evidence" value="ECO:0007669"/>
    <property type="project" value="UniProtKB-SubCell"/>
</dbReference>
<dbReference type="InterPro" id="IPR004797">
    <property type="entry name" value="Competence_ComEC/Rec2"/>
</dbReference>
<sequence length="732" mass="83613">MFVLVFSWLIYKRKHALFILGTILIGFFTYFYFNATIPKASNTVNISEITWTDDYRINGRFVRGFALGNDRNKWYVQLKIQSEQEKEMLVNTSLSGKTFRIVAQEIPKRSLAHAYAFNMDDYIKGNGAVGQVEVEDFQYVRESKGFVSFMAAKRFELKRHIQSTFPVSLQAEAEALLIGSREQMPTDLQNAYQTLGITHLFAISGLHVGLVTLLLHEMLIRIGIRRETANWLLIIALPLYAFLAGGAPSVWRSVSVTEIVLVSLLMKRKIAIADAFSLSVIGFVCLSPWVIYQIGFQLSYLAAFSLIYSTILLNSSTSYLRQSFVITAVCQLIVYPILVYQFYEVSISSFLANLVFVPLFSFIVLPANIFFLLLSYTSTSISNLLFSIYEPLRTILGEIITYLGSLPFQLWNPMKPTLSFIFLAYLGIILFFISMERRKNKLFSFILLILPMVMMHITPYLDASTRITFLNVGQGDCTIIEMPYRKEVIMIDTGGLLRFEQEKWKDTKEVYEIGRQIVVPFLKGKGITKIDTIVITHADADHMEGAEEILREIRVKEVHISPNSHKKEVMKDLMEEVERQQIPLYEKKEGDQIASKYFHLQYINPMDLEYEGNNDSLVLSMRNAHFQGLFTGDLEKEGEEEIVRKYSKELQQITLLKIGHHGSKTSSIQSFLELTRPKISIISAGYSNRYGHPHPEVVERLNNLKLPFLQTGTDGSIEVEITKKGEILVTTP</sequence>
<accession>A0A5J6SVQ0</accession>
<evidence type="ECO:0000313" key="8">
    <source>
        <dbReference type="EMBL" id="QFG01185.1"/>
    </source>
</evidence>
<dbReference type="CDD" id="cd07731">
    <property type="entry name" value="ComA-like_MBL-fold"/>
    <property type="match status" value="1"/>
</dbReference>
<dbReference type="NCBIfam" id="TIGR00360">
    <property type="entry name" value="ComEC_N-term"/>
    <property type="match status" value="1"/>
</dbReference>
<feature type="transmembrane region" description="Helical" evidence="6">
    <location>
        <begin position="298"/>
        <end position="317"/>
    </location>
</feature>
<keyword evidence="9" id="KW-1185">Reference proteome</keyword>
<dbReference type="SMART" id="SM00849">
    <property type="entry name" value="Lactamase_B"/>
    <property type="match status" value="1"/>
</dbReference>
<feature type="transmembrane region" description="Helical" evidence="6">
    <location>
        <begin position="228"/>
        <end position="244"/>
    </location>
</feature>
<dbReference type="KEGG" id="psyo:PB01_12035"/>
<gene>
    <name evidence="8" type="ORF">PB01_12035</name>
</gene>
<keyword evidence="3 6" id="KW-0812">Transmembrane</keyword>
<organism evidence="8 9">
    <name type="scientific">Psychrobacillus glaciei</name>
    <dbReference type="NCBI Taxonomy" id="2283160"/>
    <lineage>
        <taxon>Bacteria</taxon>
        <taxon>Bacillati</taxon>
        <taxon>Bacillota</taxon>
        <taxon>Bacilli</taxon>
        <taxon>Bacillales</taxon>
        <taxon>Bacillaceae</taxon>
        <taxon>Psychrobacillus</taxon>
    </lineage>
</organism>
<feature type="domain" description="Metallo-beta-lactamase" evidence="7">
    <location>
        <begin position="474"/>
        <end position="686"/>
    </location>
</feature>
<dbReference type="SUPFAM" id="SSF56281">
    <property type="entry name" value="Metallo-hydrolase/oxidoreductase"/>
    <property type="match status" value="1"/>
</dbReference>
<evidence type="ECO:0000259" key="7">
    <source>
        <dbReference type="SMART" id="SM00849"/>
    </source>
</evidence>
<feature type="transmembrane region" description="Helical" evidence="6">
    <location>
        <begin position="355"/>
        <end position="374"/>
    </location>
</feature>
<feature type="transmembrane region" description="Helical" evidence="6">
    <location>
        <begin position="273"/>
        <end position="292"/>
    </location>
</feature>
<dbReference type="InterPro" id="IPR035681">
    <property type="entry name" value="ComA-like_MBL"/>
</dbReference>
<dbReference type="Pfam" id="PF03772">
    <property type="entry name" value="Competence"/>
    <property type="match status" value="1"/>
</dbReference>
<evidence type="ECO:0000256" key="6">
    <source>
        <dbReference type="SAM" id="Phobius"/>
    </source>
</evidence>
<evidence type="ECO:0000256" key="4">
    <source>
        <dbReference type="ARBA" id="ARBA00022989"/>
    </source>
</evidence>
<protein>
    <submittedName>
        <fullName evidence="8">DNA internalization-related competence protein ComEC/Rec2</fullName>
    </submittedName>
</protein>